<keyword evidence="1" id="KW-0812">Transmembrane</keyword>
<feature type="transmembrane region" description="Helical" evidence="1">
    <location>
        <begin position="9"/>
        <end position="29"/>
    </location>
</feature>
<reference evidence="2 3" key="1">
    <citation type="journal article" date="2023" name="Environ Microbiome">
        <title>A coral-associated actinobacterium mitigates coral bleaching under heat stress.</title>
        <authorList>
            <person name="Li J."/>
            <person name="Zou Y."/>
            <person name="Li Q."/>
            <person name="Zhang J."/>
            <person name="Bourne D.G."/>
            <person name="Lyu Y."/>
            <person name="Liu C."/>
            <person name="Zhang S."/>
        </authorList>
    </citation>
    <scope>NUCLEOTIDE SEQUENCE [LARGE SCALE GENOMIC DNA]</scope>
    <source>
        <strain evidence="2 3">SCSIO 13291</strain>
    </source>
</reference>
<accession>A0ABZ3C482</accession>
<protein>
    <recommendedName>
        <fullName evidence="4">Glutaredoxin domain-containing protein</fullName>
    </recommendedName>
</protein>
<evidence type="ECO:0000256" key="1">
    <source>
        <dbReference type="SAM" id="Phobius"/>
    </source>
</evidence>
<dbReference type="EMBL" id="CP115965">
    <property type="protein sequence ID" value="WZW97336.1"/>
    <property type="molecule type" value="Genomic_DNA"/>
</dbReference>
<organism evidence="2 3">
    <name type="scientific">Propioniciclava soli</name>
    <dbReference type="NCBI Taxonomy" id="2775081"/>
    <lineage>
        <taxon>Bacteria</taxon>
        <taxon>Bacillati</taxon>
        <taxon>Actinomycetota</taxon>
        <taxon>Actinomycetes</taxon>
        <taxon>Propionibacteriales</taxon>
        <taxon>Propionibacteriaceae</taxon>
        <taxon>Propioniciclava</taxon>
    </lineage>
</organism>
<feature type="transmembrane region" description="Helical" evidence="1">
    <location>
        <begin position="35"/>
        <end position="53"/>
    </location>
</feature>
<evidence type="ECO:0008006" key="4">
    <source>
        <dbReference type="Google" id="ProtNLM"/>
    </source>
</evidence>
<keyword evidence="3" id="KW-1185">Reference proteome</keyword>
<dbReference type="InterPro" id="IPR036249">
    <property type="entry name" value="Thioredoxin-like_sf"/>
</dbReference>
<sequence length="156" mass="16466">MTGPERTRTLVQAGAVGVLLVGVTAVLLGRENATQGWLVAGVGTVAVVALLLWQGRVGLHTPWSTARSRVAPGHAVVLWKPGCTFCEILQRALRRDPRVTWVNVWVDEAANAVVREHNAGNEVTPTVLVGSQVMVNPTADQVRAALAGTPDAPPSL</sequence>
<evidence type="ECO:0000313" key="2">
    <source>
        <dbReference type="EMBL" id="WZW97336.1"/>
    </source>
</evidence>
<proteinExistence type="predicted"/>
<gene>
    <name evidence="2" type="ORF">PCC79_10455</name>
</gene>
<dbReference type="Proteomes" id="UP001434337">
    <property type="component" value="Chromosome"/>
</dbReference>
<evidence type="ECO:0000313" key="3">
    <source>
        <dbReference type="Proteomes" id="UP001434337"/>
    </source>
</evidence>
<dbReference type="SUPFAM" id="SSF52833">
    <property type="entry name" value="Thioredoxin-like"/>
    <property type="match status" value="1"/>
</dbReference>
<dbReference type="Gene3D" id="3.40.30.10">
    <property type="entry name" value="Glutaredoxin"/>
    <property type="match status" value="1"/>
</dbReference>
<keyword evidence="1" id="KW-1133">Transmembrane helix</keyword>
<keyword evidence="1" id="KW-0472">Membrane</keyword>
<name>A0ABZ3C482_9ACTN</name>
<dbReference type="RefSeq" id="WP_342371790.1">
    <property type="nucleotide sequence ID" value="NZ_CP115965.1"/>
</dbReference>